<dbReference type="GO" id="GO:0016740">
    <property type="term" value="F:transferase activity"/>
    <property type="evidence" value="ECO:0007669"/>
    <property type="project" value="UniProtKB-KW"/>
</dbReference>
<dbReference type="eggNOG" id="COG1216">
    <property type="taxonomic scope" value="Bacteria"/>
</dbReference>
<dbReference type="SUPFAM" id="SSF53448">
    <property type="entry name" value="Nucleotide-diphospho-sugar transferases"/>
    <property type="match status" value="1"/>
</dbReference>
<dbReference type="Proteomes" id="UP000010472">
    <property type="component" value="Chromosome"/>
</dbReference>
<dbReference type="HOGENOM" id="CLU_025996_19_4_3"/>
<accession>K9W2I5</accession>
<proteinExistence type="predicted"/>
<organism evidence="2 3">
    <name type="scientific">Crinalium epipsammum PCC 9333</name>
    <dbReference type="NCBI Taxonomy" id="1173022"/>
    <lineage>
        <taxon>Bacteria</taxon>
        <taxon>Bacillati</taxon>
        <taxon>Cyanobacteriota</taxon>
        <taxon>Cyanophyceae</taxon>
        <taxon>Gomontiellales</taxon>
        <taxon>Gomontiellaceae</taxon>
        <taxon>Crinalium</taxon>
    </lineage>
</organism>
<gene>
    <name evidence="2" type="ORF">Cri9333_2773</name>
</gene>
<keyword evidence="2" id="KW-0808">Transferase</keyword>
<dbReference type="Gene3D" id="3.90.550.10">
    <property type="entry name" value="Spore Coat Polysaccharide Biosynthesis Protein SpsA, Chain A"/>
    <property type="match status" value="1"/>
</dbReference>
<dbReference type="STRING" id="1173022.Cri9333_2773"/>
<dbReference type="KEGG" id="cep:Cri9333_2773"/>
<feature type="domain" description="Glycosyltransferase 2-like" evidence="1">
    <location>
        <begin position="10"/>
        <end position="157"/>
    </location>
</feature>
<protein>
    <submittedName>
        <fullName evidence="2">Glycosyl transferase family 2</fullName>
    </submittedName>
</protein>
<dbReference type="Pfam" id="PF00535">
    <property type="entry name" value="Glycos_transf_2"/>
    <property type="match status" value="1"/>
</dbReference>
<dbReference type="AlphaFoldDB" id="K9W2I5"/>
<dbReference type="CDD" id="cd00761">
    <property type="entry name" value="Glyco_tranf_GTA_type"/>
    <property type="match status" value="1"/>
</dbReference>
<sequence>MSDKIKPVVSAIICTHNPRFDYLDRVIDGLKTQNLPYSEWEFLLVDNASDKLLSNEVDLSWQPNSRYIREDKLGLTSARLRGIKEAKTELLVFIDDDNVIDQDYLEVALQISREFPFLGAWGGQIIGEFETQPPAWAKRFFSYLAIREFDQDRWSNLLHQLDTTPFGAGMCVRKNVANQYANSIKTDKRRLELDRKGNDLQRVIPFSCGDIDLAFTACDMGLGTGLFTSLKLTHLISSNRVTEEYLLRLFEGSTYSQLILDSYRGKLPQINRSWKQKIREFYGYWNINPIQRRFYRAGKRATRLATQEILGH</sequence>
<dbReference type="RefSeq" id="WP_015203730.1">
    <property type="nucleotide sequence ID" value="NC_019753.1"/>
</dbReference>
<dbReference type="InterPro" id="IPR001173">
    <property type="entry name" value="Glyco_trans_2-like"/>
</dbReference>
<dbReference type="OrthoDB" id="443282at2"/>
<dbReference type="InterPro" id="IPR029044">
    <property type="entry name" value="Nucleotide-diphossugar_trans"/>
</dbReference>
<reference evidence="2 3" key="1">
    <citation type="submission" date="2012-06" db="EMBL/GenBank/DDBJ databases">
        <title>Finished chromosome of genome of Crinalium epipsammum PCC 9333.</title>
        <authorList>
            <consortium name="US DOE Joint Genome Institute"/>
            <person name="Gugger M."/>
            <person name="Coursin T."/>
            <person name="Rippka R."/>
            <person name="Tandeau De Marsac N."/>
            <person name="Huntemann M."/>
            <person name="Wei C.-L."/>
            <person name="Han J."/>
            <person name="Detter J.C."/>
            <person name="Han C."/>
            <person name="Tapia R."/>
            <person name="Davenport K."/>
            <person name="Daligault H."/>
            <person name="Erkkila T."/>
            <person name="Gu W."/>
            <person name="Munk A.C.C."/>
            <person name="Teshima H."/>
            <person name="Xu Y."/>
            <person name="Chain P."/>
            <person name="Chen A."/>
            <person name="Krypides N."/>
            <person name="Mavromatis K."/>
            <person name="Markowitz V."/>
            <person name="Szeto E."/>
            <person name="Ivanova N."/>
            <person name="Mikhailova N."/>
            <person name="Ovchinnikova G."/>
            <person name="Pagani I."/>
            <person name="Pati A."/>
            <person name="Goodwin L."/>
            <person name="Peters L."/>
            <person name="Pitluck S."/>
            <person name="Woyke T."/>
            <person name="Kerfeld C."/>
        </authorList>
    </citation>
    <scope>NUCLEOTIDE SEQUENCE [LARGE SCALE GENOMIC DNA]</scope>
    <source>
        <strain evidence="2 3">PCC 9333</strain>
    </source>
</reference>
<keyword evidence="3" id="KW-1185">Reference proteome</keyword>
<dbReference type="PANTHER" id="PTHR22916">
    <property type="entry name" value="GLYCOSYLTRANSFERASE"/>
    <property type="match status" value="1"/>
</dbReference>
<evidence type="ECO:0000313" key="3">
    <source>
        <dbReference type="Proteomes" id="UP000010472"/>
    </source>
</evidence>
<evidence type="ECO:0000259" key="1">
    <source>
        <dbReference type="Pfam" id="PF00535"/>
    </source>
</evidence>
<evidence type="ECO:0000313" key="2">
    <source>
        <dbReference type="EMBL" id="AFZ13620.1"/>
    </source>
</evidence>
<name>K9W2I5_9CYAN</name>
<dbReference type="EMBL" id="CP003620">
    <property type="protein sequence ID" value="AFZ13620.1"/>
    <property type="molecule type" value="Genomic_DNA"/>
</dbReference>